<keyword evidence="10" id="KW-1185">Reference proteome</keyword>
<dbReference type="InterPro" id="IPR030191">
    <property type="entry name" value="CodB"/>
</dbReference>
<feature type="transmembrane region" description="Helical" evidence="6">
    <location>
        <begin position="264"/>
        <end position="290"/>
    </location>
</feature>
<reference evidence="8 9" key="1">
    <citation type="submission" date="2020-04" db="EMBL/GenBank/DDBJ databases">
        <authorList>
            <person name="Hitch T.C.A."/>
            <person name="Wylensek D."/>
            <person name="Clavel T."/>
        </authorList>
    </citation>
    <scope>NUCLEOTIDE SEQUENCE [LARGE SCALE GENOMIC DNA]</scope>
    <source>
        <strain evidence="8 9">Oil-RF-744-FAT-WT-6-1</strain>
    </source>
</reference>
<feature type="transmembrane region" description="Helical" evidence="6">
    <location>
        <begin position="58"/>
        <end position="80"/>
    </location>
</feature>
<dbReference type="OrthoDB" id="9787279at2"/>
<evidence type="ECO:0000313" key="8">
    <source>
        <dbReference type="EMBL" id="NME27249.1"/>
    </source>
</evidence>
<name>A0A848BWC9_9FIRM</name>
<feature type="transmembrane region" description="Helical" evidence="6">
    <location>
        <begin position="233"/>
        <end position="258"/>
    </location>
</feature>
<dbReference type="GO" id="GO:0015209">
    <property type="term" value="F:cytosine transmembrane transporter activity"/>
    <property type="evidence" value="ECO:0007669"/>
    <property type="project" value="InterPro"/>
</dbReference>
<comment type="similarity">
    <text evidence="2">Belongs to the purine-cytosine permease (2.A.39) family.</text>
</comment>
<dbReference type="KEGG" id="mhw:ACT01_13635"/>
<dbReference type="EMBL" id="JABAFG010000002">
    <property type="protein sequence ID" value="NME27249.1"/>
    <property type="molecule type" value="Genomic_DNA"/>
</dbReference>
<dbReference type="InterPro" id="IPR001248">
    <property type="entry name" value="Pur-cyt_permease"/>
</dbReference>
<dbReference type="GO" id="GO:0005886">
    <property type="term" value="C:plasma membrane"/>
    <property type="evidence" value="ECO:0007669"/>
    <property type="project" value="TreeGrafter"/>
</dbReference>
<feature type="transmembrane region" description="Helical" evidence="6">
    <location>
        <begin position="134"/>
        <end position="153"/>
    </location>
</feature>
<organism evidence="8 9">
    <name type="scientific">Megasphaera hexanoica</name>
    <dbReference type="NCBI Taxonomy" id="1675036"/>
    <lineage>
        <taxon>Bacteria</taxon>
        <taxon>Bacillati</taxon>
        <taxon>Bacillota</taxon>
        <taxon>Negativicutes</taxon>
        <taxon>Veillonellales</taxon>
        <taxon>Veillonellaceae</taxon>
        <taxon>Megasphaera</taxon>
    </lineage>
</organism>
<reference evidence="7 10" key="2">
    <citation type="submission" date="2024-10" db="EMBL/GenBank/DDBJ databases">
        <authorList>
            <person name="Sang B.-I."/>
            <person name="Prabhaharan D."/>
        </authorList>
    </citation>
    <scope>NUCLEOTIDE SEQUENCE [LARGE SCALE GENOMIC DNA]</scope>
    <source>
        <strain evidence="7 10">MH</strain>
    </source>
</reference>
<dbReference type="PANTHER" id="PTHR30569:SF0">
    <property type="entry name" value="CYTOSINE PERMEASE"/>
    <property type="match status" value="1"/>
</dbReference>
<feature type="transmembrane region" description="Helical" evidence="6">
    <location>
        <begin position="334"/>
        <end position="358"/>
    </location>
</feature>
<dbReference type="Proteomes" id="UP000591071">
    <property type="component" value="Unassembled WGS sequence"/>
</dbReference>
<evidence type="ECO:0000256" key="1">
    <source>
        <dbReference type="ARBA" id="ARBA00004141"/>
    </source>
</evidence>
<dbReference type="Pfam" id="PF02133">
    <property type="entry name" value="Transp_cyt_pur"/>
    <property type="match status" value="1"/>
</dbReference>
<comment type="caution">
    <text evidence="8">The sequence shown here is derived from an EMBL/GenBank/DDBJ whole genome shotgun (WGS) entry which is preliminary data.</text>
</comment>
<keyword evidence="3 6" id="KW-0812">Transmembrane</keyword>
<proteinExistence type="inferred from homology"/>
<gene>
    <name evidence="7" type="ORF">ACGTZG_13255</name>
    <name evidence="8" type="ORF">HF872_01210</name>
</gene>
<evidence type="ECO:0000256" key="4">
    <source>
        <dbReference type="ARBA" id="ARBA00022989"/>
    </source>
</evidence>
<dbReference type="AlphaFoldDB" id="A0A848BWC9"/>
<evidence type="ECO:0000313" key="9">
    <source>
        <dbReference type="Proteomes" id="UP000591071"/>
    </source>
</evidence>
<dbReference type="EMBL" id="JBIEKR010000014">
    <property type="protein sequence ID" value="MFG6274152.1"/>
    <property type="molecule type" value="Genomic_DNA"/>
</dbReference>
<sequence>MDKKRIQADSEYSRCAVPCSARKSCFSLTIVWTGFVFLVTSMMAGGGLASGLNFTELIIAMVLGNLFLCVIAALVSVIAYRTGLTFALLTRYSFGNKGSKLASLFVPVVNLGWYTIQASLYGHFIAQVFDLGTIGEGIAMMSSAIVMGIFAVLGIKAITIFGYIAIPSIVFLSLGTAIRSIYSIGGLQALWMYEPEVAIELLSGITIVIGTWILSTATCIADIMRYGKSAKDVIIASIIGLLGGNTLMIICGAASSIAMNDSDLVVILLGFGLVFPSILLLTTNIFTTNAANLYSTSLNLANAFNMDRNKMLAGLIIISAAATLTQPYKISMLFTFLNVLGVIVPPLCGIILADYYIVHKGKYIPFHAASFQDWNCIPWLSWLVTLVILYVFPVGLLSLNGLILGACIYASGMLLSHKRVTIAENETNIMENGTGGN</sequence>
<evidence type="ECO:0000256" key="3">
    <source>
        <dbReference type="ARBA" id="ARBA00022692"/>
    </source>
</evidence>
<feature type="transmembrane region" description="Helical" evidence="6">
    <location>
        <begin position="30"/>
        <end position="52"/>
    </location>
</feature>
<dbReference type="Gene3D" id="1.10.4160.10">
    <property type="entry name" value="Hydantoin permease"/>
    <property type="match status" value="1"/>
</dbReference>
<dbReference type="PANTHER" id="PTHR30569">
    <property type="entry name" value="CYTOSINE TRANSPORTER CODB"/>
    <property type="match status" value="1"/>
</dbReference>
<accession>A0A848BWC9</accession>
<feature type="transmembrane region" description="Helical" evidence="6">
    <location>
        <begin position="379"/>
        <end position="411"/>
    </location>
</feature>
<evidence type="ECO:0000313" key="7">
    <source>
        <dbReference type="EMBL" id="MFG6274152.1"/>
    </source>
</evidence>
<dbReference type="Proteomes" id="UP001605989">
    <property type="component" value="Unassembled WGS sequence"/>
</dbReference>
<comment type="subcellular location">
    <subcellularLocation>
        <location evidence="1">Membrane</location>
        <topology evidence="1">Multi-pass membrane protein</topology>
    </subcellularLocation>
</comment>
<evidence type="ECO:0000256" key="6">
    <source>
        <dbReference type="SAM" id="Phobius"/>
    </source>
</evidence>
<evidence type="ECO:0000313" key="10">
    <source>
        <dbReference type="Proteomes" id="UP001605989"/>
    </source>
</evidence>
<feature type="transmembrane region" description="Helical" evidence="6">
    <location>
        <begin position="101"/>
        <end position="122"/>
    </location>
</feature>
<keyword evidence="4 6" id="KW-1133">Transmembrane helix</keyword>
<evidence type="ECO:0000256" key="5">
    <source>
        <dbReference type="ARBA" id="ARBA00023136"/>
    </source>
</evidence>
<dbReference type="RefSeq" id="WP_113856456.1">
    <property type="nucleotide sequence ID" value="NZ_CP011940.1"/>
</dbReference>
<protein>
    <submittedName>
        <fullName evidence="8">Allantoin permease</fullName>
    </submittedName>
    <submittedName>
        <fullName evidence="7">Cytosine permease</fullName>
    </submittedName>
</protein>
<feature type="transmembrane region" description="Helical" evidence="6">
    <location>
        <begin position="201"/>
        <end position="221"/>
    </location>
</feature>
<evidence type="ECO:0000256" key="2">
    <source>
        <dbReference type="ARBA" id="ARBA00008974"/>
    </source>
</evidence>
<keyword evidence="5 6" id="KW-0472">Membrane</keyword>
<feature type="transmembrane region" description="Helical" evidence="6">
    <location>
        <begin position="160"/>
        <end position="181"/>
    </location>
</feature>